<keyword evidence="4" id="KW-0456">Lyase</keyword>
<comment type="caution">
    <text evidence="9">The sequence shown here is derived from an EMBL/GenBank/DDBJ whole genome shotgun (WGS) entry which is preliminary data.</text>
</comment>
<gene>
    <name evidence="9" type="primary">TSEN34_1</name>
    <name evidence="9" type="ORF">FJT64_026327</name>
</gene>
<dbReference type="GO" id="GO:0000213">
    <property type="term" value="F:tRNA-intron lyase activity"/>
    <property type="evidence" value="ECO:0007669"/>
    <property type="project" value="UniProtKB-EC"/>
</dbReference>
<reference evidence="9 10" key="1">
    <citation type="submission" date="2019-07" db="EMBL/GenBank/DDBJ databases">
        <title>Draft genome assembly of a fouling barnacle, Amphibalanus amphitrite (Darwin, 1854): The first reference genome for Thecostraca.</title>
        <authorList>
            <person name="Kim W."/>
        </authorList>
    </citation>
    <scope>NUCLEOTIDE SEQUENCE [LARGE SCALE GENOMIC DNA]</scope>
    <source>
        <strain evidence="9">SNU_AA5</strain>
        <tissue evidence="9">Soma without cirri and trophi</tissue>
    </source>
</reference>
<feature type="compositionally biased region" description="Polar residues" evidence="6">
    <location>
        <begin position="60"/>
        <end position="70"/>
    </location>
</feature>
<sequence>MDFSNLAPPVAGSEPEWDALDDSEAAAADWCSSPGPKQDDDESCPAHWDSGGGFPAAEPQSDTTCPPTTEHVSVGDCPAAVEPDSALQLEVASGRLGYVWSAAAARQLRQLGVTGQPAGSVARAPRQPAQLGLPLTLLPEEMDLLHRQGLAELVQYPELLRPRSADQRRALAQREAASAAAQQRLMTLTRHKQLLERADQIVEGKWRKLERLRAAGKPAPDVSREQLRFEFIEQLRADVRPPPAGQCHQQLYCGHPLTLRTEPVPPPPPPTADPAARTRRAVYADLWRRGYWLTDGLKFGGHFLAYEGDPLVYHAAFVVRCVQRRPHVRDLAGMQRLAHGCSKTLLISWVEDGEVRHEAISRRRRPLREVMPSRAGTGGSEPPQDPWWLEVDGSRESKLDGCEQSDTSNSATVSRDETEIT</sequence>
<dbReference type="InterPro" id="IPR011856">
    <property type="entry name" value="tRNA_endonuc-like_dom_sf"/>
</dbReference>
<dbReference type="GO" id="GO:0005634">
    <property type="term" value="C:nucleus"/>
    <property type="evidence" value="ECO:0007669"/>
    <property type="project" value="UniProtKB-ARBA"/>
</dbReference>
<dbReference type="SUPFAM" id="SSF53032">
    <property type="entry name" value="tRNA-intron endonuclease catalytic domain-like"/>
    <property type="match status" value="1"/>
</dbReference>
<evidence type="ECO:0000256" key="2">
    <source>
        <dbReference type="ARBA" id="ARBA00012573"/>
    </source>
</evidence>
<dbReference type="CDD" id="cd22363">
    <property type="entry name" value="tRNA-intron_lyase_C"/>
    <property type="match status" value="1"/>
</dbReference>
<keyword evidence="9" id="KW-0540">Nuclease</keyword>
<keyword evidence="9" id="KW-0378">Hydrolase</keyword>
<feature type="compositionally biased region" description="Polar residues" evidence="6">
    <location>
        <begin position="404"/>
        <end position="413"/>
    </location>
</feature>
<evidence type="ECO:0000256" key="6">
    <source>
        <dbReference type="SAM" id="MobiDB-lite"/>
    </source>
</evidence>
<dbReference type="InterPro" id="IPR006677">
    <property type="entry name" value="tRNA_intron_Endonuc_cat-like"/>
</dbReference>
<dbReference type="Pfam" id="PF01974">
    <property type="entry name" value="tRNA_int_endo"/>
    <property type="match status" value="1"/>
</dbReference>
<keyword evidence="9" id="KW-0255">Endonuclease</keyword>
<evidence type="ECO:0000256" key="4">
    <source>
        <dbReference type="ARBA" id="ARBA00023239"/>
    </source>
</evidence>
<dbReference type="Gene3D" id="3.40.1350.10">
    <property type="match status" value="1"/>
</dbReference>
<keyword evidence="10" id="KW-1185">Reference proteome</keyword>
<dbReference type="GO" id="GO:0003676">
    <property type="term" value="F:nucleic acid binding"/>
    <property type="evidence" value="ECO:0007669"/>
    <property type="project" value="InterPro"/>
</dbReference>
<evidence type="ECO:0000259" key="7">
    <source>
        <dbReference type="Pfam" id="PF01974"/>
    </source>
</evidence>
<comment type="similarity">
    <text evidence="1">Belongs to the tRNA-intron endonuclease family.</text>
</comment>
<dbReference type="Proteomes" id="UP000440578">
    <property type="component" value="Unassembled WGS sequence"/>
</dbReference>
<dbReference type="EMBL" id="VIIS01001173">
    <property type="protein sequence ID" value="KAF0301320.1"/>
    <property type="molecule type" value="Genomic_DNA"/>
</dbReference>
<comment type="catalytic activity">
    <reaction evidence="5">
        <text>pretRNA = a 3'-half-tRNA molecule with a 5'-OH end + a 5'-half-tRNA molecule with a 2',3'-cyclic phosphate end + an intron with a 2',3'-cyclic phosphate and a 5'-hydroxyl terminus.</text>
        <dbReference type="EC" id="4.6.1.16"/>
    </reaction>
</comment>
<keyword evidence="3" id="KW-0819">tRNA processing</keyword>
<proteinExistence type="inferred from homology"/>
<feature type="region of interest" description="Disordered" evidence="6">
    <location>
        <begin position="368"/>
        <end position="421"/>
    </location>
</feature>
<dbReference type="PANTHER" id="PTHR13070">
    <property type="entry name" value="TRNA-SPLICING ENDONUCLEASE SUBUNIT SEN34-RELATED"/>
    <property type="match status" value="1"/>
</dbReference>
<name>A0A6A4WCE3_AMPAM</name>
<feature type="compositionally biased region" description="Basic and acidic residues" evidence="6">
    <location>
        <begin position="392"/>
        <end position="401"/>
    </location>
</feature>
<feature type="domain" description="tRNA intron endonuclease catalytic" evidence="7">
    <location>
        <begin position="278"/>
        <end position="355"/>
    </location>
</feature>
<evidence type="ECO:0000256" key="5">
    <source>
        <dbReference type="ARBA" id="ARBA00034031"/>
    </source>
</evidence>
<feature type="region of interest" description="Disordered" evidence="6">
    <location>
        <begin position="1"/>
        <end position="70"/>
    </location>
</feature>
<evidence type="ECO:0000259" key="8">
    <source>
        <dbReference type="Pfam" id="PF26577"/>
    </source>
</evidence>
<dbReference type="Pfam" id="PF26577">
    <property type="entry name" value="TSEN34_N"/>
    <property type="match status" value="1"/>
</dbReference>
<evidence type="ECO:0000256" key="1">
    <source>
        <dbReference type="ARBA" id="ARBA00008078"/>
    </source>
</evidence>
<organism evidence="9 10">
    <name type="scientific">Amphibalanus amphitrite</name>
    <name type="common">Striped barnacle</name>
    <name type="synonym">Balanus amphitrite</name>
    <dbReference type="NCBI Taxonomy" id="1232801"/>
    <lineage>
        <taxon>Eukaryota</taxon>
        <taxon>Metazoa</taxon>
        <taxon>Ecdysozoa</taxon>
        <taxon>Arthropoda</taxon>
        <taxon>Crustacea</taxon>
        <taxon>Multicrustacea</taxon>
        <taxon>Cirripedia</taxon>
        <taxon>Thoracica</taxon>
        <taxon>Thoracicalcarea</taxon>
        <taxon>Balanomorpha</taxon>
        <taxon>Balanoidea</taxon>
        <taxon>Balanidae</taxon>
        <taxon>Amphibalaninae</taxon>
        <taxon>Amphibalanus</taxon>
    </lineage>
</organism>
<evidence type="ECO:0000256" key="3">
    <source>
        <dbReference type="ARBA" id="ARBA00022694"/>
    </source>
</evidence>
<evidence type="ECO:0000313" key="9">
    <source>
        <dbReference type="EMBL" id="KAF0301320.1"/>
    </source>
</evidence>
<protein>
    <recommendedName>
        <fullName evidence="2">tRNA-intron lyase</fullName>
        <ecNumber evidence="2">4.6.1.16</ecNumber>
    </recommendedName>
</protein>
<dbReference type="OrthoDB" id="48041at2759"/>
<dbReference type="InterPro" id="IPR036167">
    <property type="entry name" value="tRNA_intron_Endo_cat-like_sf"/>
</dbReference>
<feature type="compositionally biased region" description="Acidic residues" evidence="6">
    <location>
        <begin position="15"/>
        <end position="24"/>
    </location>
</feature>
<dbReference type="GO" id="GO:0000379">
    <property type="term" value="P:tRNA-type intron splice site recognition and cleavage"/>
    <property type="evidence" value="ECO:0007669"/>
    <property type="project" value="TreeGrafter"/>
</dbReference>
<dbReference type="PANTHER" id="PTHR13070:SF0">
    <property type="entry name" value="TRNA-SPLICING ENDONUCLEASE SUBUNIT SEN34"/>
    <property type="match status" value="1"/>
</dbReference>
<dbReference type="InterPro" id="IPR059049">
    <property type="entry name" value="TSEN34_N"/>
</dbReference>
<evidence type="ECO:0000313" key="10">
    <source>
        <dbReference type="Proteomes" id="UP000440578"/>
    </source>
</evidence>
<dbReference type="AlphaFoldDB" id="A0A6A4WCE3"/>
<accession>A0A6A4WCE3</accession>
<feature type="domain" description="TSEN34 N-terminal" evidence="8">
    <location>
        <begin position="91"/>
        <end position="155"/>
    </location>
</feature>
<dbReference type="EC" id="4.6.1.16" evidence="2"/>